<gene>
    <name evidence="1" type="ORF">ACH50_02895</name>
</gene>
<evidence type="ECO:0000313" key="2">
    <source>
        <dbReference type="Proteomes" id="UP000037315"/>
    </source>
</evidence>
<dbReference type="Proteomes" id="UP000037315">
    <property type="component" value="Unassembled WGS sequence"/>
</dbReference>
<dbReference type="OrthoDB" id="6629451at2"/>
<evidence type="ECO:0000313" key="1">
    <source>
        <dbReference type="EMBL" id="KMV36373.1"/>
    </source>
</evidence>
<keyword evidence="2" id="KW-1185">Reference proteome</keyword>
<dbReference type="EMBL" id="LFEJ01000003">
    <property type="protein sequence ID" value="KMV36373.1"/>
    <property type="molecule type" value="Genomic_DNA"/>
</dbReference>
<reference evidence="1 2" key="1">
    <citation type="submission" date="2015-06" db="EMBL/GenBank/DDBJ databases">
        <title>Genome sequencing of Cronobacter sp. strain DJ34 isolated from petroleum contaminated sludge of Duliajan Oil Fields, Assam, India.</title>
        <authorList>
            <person name="Pal S."/>
            <person name="Banerjee T.D."/>
            <person name="Roy A."/>
            <person name="Sar P."/>
            <person name="Kazy S.K."/>
        </authorList>
    </citation>
    <scope>NUCLEOTIDE SEQUENCE [LARGE SCALE GENOMIC DNA]</scope>
    <source>
        <strain evidence="1 2">DJ34</strain>
    </source>
</reference>
<dbReference type="PATRIC" id="fig|1656095.3.peg.365"/>
<name>A0A0J8VSB1_9ENTR</name>
<comment type="caution">
    <text evidence="1">The sequence shown here is derived from an EMBL/GenBank/DDBJ whole genome shotgun (WGS) entry which is preliminary data.</text>
</comment>
<proteinExistence type="predicted"/>
<dbReference type="AlphaFoldDB" id="A0A0J8VSB1"/>
<protein>
    <submittedName>
        <fullName evidence="1">Uncharacterized protein</fullName>
    </submittedName>
</protein>
<accession>A0A0J8VSB1</accession>
<organism evidence="1 2">
    <name type="scientific">Franconibacter pulveris</name>
    <dbReference type="NCBI Taxonomy" id="435910"/>
    <lineage>
        <taxon>Bacteria</taxon>
        <taxon>Pseudomonadati</taxon>
        <taxon>Pseudomonadota</taxon>
        <taxon>Gammaproteobacteria</taxon>
        <taxon>Enterobacterales</taxon>
        <taxon>Enterobacteriaceae</taxon>
        <taxon>Franconibacter</taxon>
    </lineage>
</organism>
<sequence>MATANSNTYARPEFDYPFPKLHPRNTARLSAVSSPVQPMPDFLNETTLREGAITSEMDFFHLATLSEKLVSELLECHDDSLFLALAGRLACALDALSAALERPIPAHLYPSLTASELSPELPLCLGSEEPILAGYCRALNMALLSRALTPELAKPLTGLLFDLVCHLCDFIKEPCFVLTERGYEDCTGQLVHPAH</sequence>